<evidence type="ECO:0000313" key="2">
    <source>
        <dbReference type="EMBL" id="QBD76310.1"/>
    </source>
</evidence>
<feature type="region of interest" description="Disordered" evidence="1">
    <location>
        <begin position="211"/>
        <end position="236"/>
    </location>
</feature>
<dbReference type="Gene3D" id="3.40.50.300">
    <property type="entry name" value="P-loop containing nucleotide triphosphate hydrolases"/>
    <property type="match status" value="1"/>
</dbReference>
<organism evidence="2 3">
    <name type="scientific">Ktedonosporobacter rubrisoli</name>
    <dbReference type="NCBI Taxonomy" id="2509675"/>
    <lineage>
        <taxon>Bacteria</taxon>
        <taxon>Bacillati</taxon>
        <taxon>Chloroflexota</taxon>
        <taxon>Ktedonobacteria</taxon>
        <taxon>Ktedonobacterales</taxon>
        <taxon>Ktedonosporobacteraceae</taxon>
        <taxon>Ktedonosporobacter</taxon>
    </lineage>
</organism>
<dbReference type="EMBL" id="CP035758">
    <property type="protein sequence ID" value="QBD76310.1"/>
    <property type="molecule type" value="Genomic_DNA"/>
</dbReference>
<proteinExistence type="predicted"/>
<evidence type="ECO:0000313" key="3">
    <source>
        <dbReference type="Proteomes" id="UP000290365"/>
    </source>
</evidence>
<sequence>MDEQLSAAMQAITISREYGSGGGEIARRLAHRLGWQLVDHQIIAQAARELHIAEAVIQAHDEKSRDIFSRLIQWPYPISSAELRAYHERIRHIVLEAAHNGHAVIVGRGGQVLLAEQRGVLHVRVVAPLAQRIAYVAYREGLDTDAAQTRIQEKDHARAHFMQTEFHCQHTDPHLYDLILNTAVLDLDSCVELICLALERKASRLNVPAEELGPATGMPRYPGKPADFPASADDQA</sequence>
<gene>
    <name evidence="2" type="ORF">EPA93_09945</name>
</gene>
<dbReference type="InterPro" id="IPR027417">
    <property type="entry name" value="P-loop_NTPase"/>
</dbReference>
<keyword evidence="2" id="KW-0418">Kinase</keyword>
<keyword evidence="3" id="KW-1185">Reference proteome</keyword>
<dbReference type="RefSeq" id="WP_129886974.1">
    <property type="nucleotide sequence ID" value="NZ_CP035758.1"/>
</dbReference>
<dbReference type="AlphaFoldDB" id="A0A4P6JMM4"/>
<evidence type="ECO:0000256" key="1">
    <source>
        <dbReference type="SAM" id="MobiDB-lite"/>
    </source>
</evidence>
<dbReference type="Pfam" id="PF13189">
    <property type="entry name" value="Cytidylate_kin2"/>
    <property type="match status" value="1"/>
</dbReference>
<dbReference type="Proteomes" id="UP000290365">
    <property type="component" value="Chromosome"/>
</dbReference>
<name>A0A4P6JMM4_KTERU</name>
<dbReference type="OrthoDB" id="9781180at2"/>
<accession>A0A4P6JMM4</accession>
<reference evidence="2 3" key="1">
    <citation type="submission" date="2019-01" db="EMBL/GenBank/DDBJ databases">
        <title>Ktedonosporobacter rubrisoli SCAWS-G2.</title>
        <authorList>
            <person name="Huang Y."/>
            <person name="Yan B."/>
        </authorList>
    </citation>
    <scope>NUCLEOTIDE SEQUENCE [LARGE SCALE GENOMIC DNA]</scope>
    <source>
        <strain evidence="2 3">SCAWS-G2</strain>
    </source>
</reference>
<keyword evidence="2" id="KW-0808">Transferase</keyword>
<protein>
    <submittedName>
        <fullName evidence="2">Cytidylate kinase-like family protein</fullName>
    </submittedName>
</protein>
<dbReference type="SUPFAM" id="SSF52540">
    <property type="entry name" value="P-loop containing nucleoside triphosphate hydrolases"/>
    <property type="match status" value="1"/>
</dbReference>
<dbReference type="KEGG" id="kbs:EPA93_09945"/>
<dbReference type="GO" id="GO:0016301">
    <property type="term" value="F:kinase activity"/>
    <property type="evidence" value="ECO:0007669"/>
    <property type="project" value="UniProtKB-KW"/>
</dbReference>